<comment type="caution">
    <text evidence="2">The sequence shown here is derived from an EMBL/GenBank/DDBJ whole genome shotgun (WGS) entry which is preliminary data.</text>
</comment>
<accession>W7YI24</accession>
<evidence type="ECO:0000256" key="1">
    <source>
        <dbReference type="SAM" id="MobiDB-lite"/>
    </source>
</evidence>
<organism evidence="2 3">
    <name type="scientific">Paenibacillus pini JCM 16418</name>
    <dbReference type="NCBI Taxonomy" id="1236976"/>
    <lineage>
        <taxon>Bacteria</taxon>
        <taxon>Bacillati</taxon>
        <taxon>Bacillota</taxon>
        <taxon>Bacilli</taxon>
        <taxon>Bacillales</taxon>
        <taxon>Paenibacillaceae</taxon>
        <taxon>Paenibacillus</taxon>
    </lineage>
</organism>
<keyword evidence="3" id="KW-1185">Reference proteome</keyword>
<evidence type="ECO:0000313" key="2">
    <source>
        <dbReference type="EMBL" id="GAF08097.1"/>
    </source>
</evidence>
<dbReference type="EMBL" id="BAVZ01000005">
    <property type="protein sequence ID" value="GAF08097.1"/>
    <property type="molecule type" value="Genomic_DNA"/>
</dbReference>
<dbReference type="Proteomes" id="UP000019364">
    <property type="component" value="Unassembled WGS sequence"/>
</dbReference>
<name>W7YI24_9BACL</name>
<sequence>MSIHKREPDEEQANIARYEEVEEIIAESEWINGQNVDWEQVTSPYEEINQESYMMDIDRMVNEGLGGGEITVDNGFIGGSTTDSMIPEPKSREINDDFGWEQEFEYDED</sequence>
<dbReference type="OrthoDB" id="2454402at2"/>
<dbReference type="RefSeq" id="WP_036648170.1">
    <property type="nucleotide sequence ID" value="NZ_BAVZ01000005.1"/>
</dbReference>
<protein>
    <submittedName>
        <fullName evidence="2">Uncharacterized protein</fullName>
    </submittedName>
</protein>
<dbReference type="STRING" id="1236976.JCM16418_2135"/>
<gene>
    <name evidence="2" type="ORF">JCM16418_2135</name>
</gene>
<dbReference type="AlphaFoldDB" id="W7YI24"/>
<proteinExistence type="predicted"/>
<reference evidence="2 3" key="1">
    <citation type="journal article" date="2014" name="Genome Announc.">
        <title>Draft Genome Sequence of Paenibacillus pini JCM 16418T, Isolated from the Rhizosphere of Pine Tree.</title>
        <authorList>
            <person name="Yuki M."/>
            <person name="Oshima K."/>
            <person name="Suda W."/>
            <person name="Oshida Y."/>
            <person name="Kitamura K."/>
            <person name="Iida Y."/>
            <person name="Hattori M."/>
            <person name="Ohkuma M."/>
        </authorList>
    </citation>
    <scope>NUCLEOTIDE SEQUENCE [LARGE SCALE GENOMIC DNA]</scope>
    <source>
        <strain evidence="2 3">JCM 16418</strain>
    </source>
</reference>
<feature type="region of interest" description="Disordered" evidence="1">
    <location>
        <begin position="72"/>
        <end position="98"/>
    </location>
</feature>
<evidence type="ECO:0000313" key="3">
    <source>
        <dbReference type="Proteomes" id="UP000019364"/>
    </source>
</evidence>